<evidence type="ECO:0000256" key="2">
    <source>
        <dbReference type="SAM" id="MobiDB-lite"/>
    </source>
</evidence>
<dbReference type="GO" id="GO:0071004">
    <property type="term" value="C:U2-type prespliceosome"/>
    <property type="evidence" value="ECO:0007669"/>
    <property type="project" value="TreeGrafter"/>
</dbReference>
<evidence type="ECO:0000313" key="4">
    <source>
        <dbReference type="EMBL" id="PVU85358.1"/>
    </source>
</evidence>
<keyword evidence="1" id="KW-0507">mRNA processing</keyword>
<dbReference type="Pfam" id="PF12230">
    <property type="entry name" value="PRP21_like_P"/>
    <property type="match status" value="1"/>
</dbReference>
<evidence type="ECO:0000256" key="1">
    <source>
        <dbReference type="ARBA" id="ARBA00022664"/>
    </source>
</evidence>
<evidence type="ECO:0000313" key="5">
    <source>
        <dbReference type="Proteomes" id="UP000245609"/>
    </source>
</evidence>
<accession>A0A2T9XZ47</accession>
<evidence type="ECO:0000259" key="3">
    <source>
        <dbReference type="Pfam" id="PF12230"/>
    </source>
</evidence>
<feature type="compositionally biased region" description="Acidic residues" evidence="2">
    <location>
        <begin position="126"/>
        <end position="143"/>
    </location>
</feature>
<dbReference type="GO" id="GO:0005686">
    <property type="term" value="C:U2 snRNP"/>
    <property type="evidence" value="ECO:0007669"/>
    <property type="project" value="TreeGrafter"/>
</dbReference>
<dbReference type="GO" id="GO:0000381">
    <property type="term" value="P:regulation of alternative mRNA splicing, via spliceosome"/>
    <property type="evidence" value="ECO:0007669"/>
    <property type="project" value="TreeGrafter"/>
</dbReference>
<feature type="region of interest" description="Disordered" evidence="2">
    <location>
        <begin position="389"/>
        <end position="462"/>
    </location>
</feature>
<dbReference type="PANTHER" id="PTHR15316">
    <property type="entry name" value="SPLICEOSOME ASSOCIATED PROTEIN 114/SWAP SPLICING FACTOR-RELATED"/>
    <property type="match status" value="1"/>
</dbReference>
<dbReference type="GO" id="GO:0071013">
    <property type="term" value="C:catalytic step 2 spliceosome"/>
    <property type="evidence" value="ECO:0007669"/>
    <property type="project" value="TreeGrafter"/>
</dbReference>
<feature type="region of interest" description="Disordered" evidence="2">
    <location>
        <begin position="126"/>
        <end position="160"/>
    </location>
</feature>
<sequence length="462" mass="51406">MSERLNKRCTYLKYYNQQREKQTMANDKEKETYYSIDWHDFVVVGTLEVADSDPSSGLPAPLKLQDLLSVTLVEKSSQSVATNFKAPAGSIPTNPKNTLAKTNLTNNISETQDNSDKDVHMSDVDMEDMEESDVSSNESEDEETAKPKPANTSSTSITMLPTLDTDAPVVIRKNYTSRLLGAKDSHNKWTCPVCNQTIPVNEIDEHIRIEMIDPKRKEQREVYEKKLRNSNLIESEVDIAENLKKISSKRADIFGESTSENVSSDLSPNNTQPPAVIWDGHSSSIEETMRKAGKEYNPEDQIAALHLRKGLAENPTMQKIGPHAINYHPQGQYNVPNGFYLNQQNMYGDPRYFGQQQMGFASGDLGIQPPIMPQPGYIPYPNNVPSPVVPSQFTQPLNSASGVSGDLPNIPGKPTMPLTNDGTDADTNESKPAMIDNNSSNNSDENPSKRIKLEDQSPRKEE</sequence>
<dbReference type="InterPro" id="IPR045146">
    <property type="entry name" value="SF3A1"/>
</dbReference>
<reference evidence="4 5" key="1">
    <citation type="journal article" date="2018" name="MBio">
        <title>Comparative Genomics Reveals the Core Gene Toolbox for the Fungus-Insect Symbiosis.</title>
        <authorList>
            <person name="Wang Y."/>
            <person name="Stata M."/>
            <person name="Wang W."/>
            <person name="Stajich J.E."/>
            <person name="White M.M."/>
            <person name="Moncalvo J.M."/>
        </authorList>
    </citation>
    <scope>NUCLEOTIDE SEQUENCE [LARGE SCALE GENOMIC DNA]</scope>
    <source>
        <strain evidence="4 5">SC-DP-2</strain>
    </source>
</reference>
<dbReference type="EMBL" id="MBFS01003676">
    <property type="protein sequence ID" value="PVU85358.1"/>
    <property type="molecule type" value="Genomic_DNA"/>
</dbReference>
<dbReference type="PANTHER" id="PTHR15316:SF1">
    <property type="entry name" value="SPLICING FACTOR 3A SUBUNIT 1"/>
    <property type="match status" value="1"/>
</dbReference>
<feature type="compositionally biased region" description="Basic and acidic residues" evidence="2">
    <location>
        <begin position="446"/>
        <end position="462"/>
    </location>
</feature>
<dbReference type="OrthoDB" id="447637at2759"/>
<comment type="caution">
    <text evidence="4">The sequence shown here is derived from an EMBL/GenBank/DDBJ whole genome shotgun (WGS) entry which is preliminary data.</text>
</comment>
<dbReference type="STRING" id="133381.A0A2T9XZ47"/>
<proteinExistence type="predicted"/>
<dbReference type="AlphaFoldDB" id="A0A2T9XZ47"/>
<dbReference type="GO" id="GO:0045292">
    <property type="term" value="P:mRNA cis splicing, via spliceosome"/>
    <property type="evidence" value="ECO:0007669"/>
    <property type="project" value="InterPro"/>
</dbReference>
<feature type="domain" description="Splicing factor 3A subunit 1 conserved" evidence="3">
    <location>
        <begin position="3"/>
        <end position="249"/>
    </location>
</feature>
<name>A0A2T9XZ47_9FUNG</name>
<feature type="compositionally biased region" description="Polar residues" evidence="2">
    <location>
        <begin position="150"/>
        <end position="159"/>
    </location>
</feature>
<keyword evidence="5" id="KW-1185">Reference proteome</keyword>
<gene>
    <name evidence="4" type="ORF">BB560_007058</name>
</gene>
<dbReference type="GO" id="GO:0003723">
    <property type="term" value="F:RNA binding"/>
    <property type="evidence" value="ECO:0007669"/>
    <property type="project" value="InterPro"/>
</dbReference>
<protein>
    <recommendedName>
        <fullName evidence="3">Splicing factor 3A subunit 1 conserved domain-containing protein</fullName>
    </recommendedName>
</protein>
<dbReference type="InterPro" id="IPR022030">
    <property type="entry name" value="SF3A1_dom"/>
</dbReference>
<organism evidence="4 5">
    <name type="scientific">Smittium megazygosporum</name>
    <dbReference type="NCBI Taxonomy" id="133381"/>
    <lineage>
        <taxon>Eukaryota</taxon>
        <taxon>Fungi</taxon>
        <taxon>Fungi incertae sedis</taxon>
        <taxon>Zoopagomycota</taxon>
        <taxon>Kickxellomycotina</taxon>
        <taxon>Harpellomycetes</taxon>
        <taxon>Harpellales</taxon>
        <taxon>Legeriomycetaceae</taxon>
        <taxon>Smittium</taxon>
    </lineage>
</organism>
<feature type="compositionally biased region" description="Polar residues" evidence="2">
    <location>
        <begin position="392"/>
        <end position="402"/>
    </location>
</feature>
<dbReference type="Proteomes" id="UP000245609">
    <property type="component" value="Unassembled WGS sequence"/>
</dbReference>